<evidence type="ECO:0000313" key="2">
    <source>
        <dbReference type="Proteomes" id="UP001732700"/>
    </source>
</evidence>
<dbReference type="Proteomes" id="UP001732700">
    <property type="component" value="Chromosome 6A"/>
</dbReference>
<sequence>MDVGPCWSSLPPELVSHIADCFLATNDIDYYMGFRAVCHDWRHATDDPTNTWDVRFQPCRWIVFREEGSQSSHLFVNTSTGRFHRKDMPMLSKFDQVAATKGGFLVLVDKTGHAAMHVLNPFTGYMSCFMASSTSVRITRSASTVFGSPPTLVLSDRCGELHRADLDGKHVSVSHENWLHRRLIWQAIGNGAYGPMGCPFLEDDLLERFSSDQIKMFRQHHGVLVESDGEALMVLKHETGGMEVFKVDTCRNLSGPVKSIGDDRAIFVGLCKSVSIDANKFPSIHGDCIYYVKDADKYPYNDTICRYNMKKGKEEMVCRAEDMEMAFMYDAKKGRAEMVFREADAGGVHDRRGVNITRLLSSYTTTSPYMATCKWEQMFL</sequence>
<reference evidence="1" key="2">
    <citation type="submission" date="2025-09" db="UniProtKB">
        <authorList>
            <consortium name="EnsemblPlants"/>
        </authorList>
    </citation>
    <scope>IDENTIFICATION</scope>
</reference>
<reference evidence="1" key="1">
    <citation type="submission" date="2021-05" db="EMBL/GenBank/DDBJ databases">
        <authorList>
            <person name="Scholz U."/>
            <person name="Mascher M."/>
            <person name="Fiebig A."/>
        </authorList>
    </citation>
    <scope>NUCLEOTIDE SEQUENCE [LARGE SCALE GENOMIC DNA]</scope>
</reference>
<organism evidence="1 2">
    <name type="scientific">Avena sativa</name>
    <name type="common">Oat</name>
    <dbReference type="NCBI Taxonomy" id="4498"/>
    <lineage>
        <taxon>Eukaryota</taxon>
        <taxon>Viridiplantae</taxon>
        <taxon>Streptophyta</taxon>
        <taxon>Embryophyta</taxon>
        <taxon>Tracheophyta</taxon>
        <taxon>Spermatophyta</taxon>
        <taxon>Magnoliopsida</taxon>
        <taxon>Liliopsida</taxon>
        <taxon>Poales</taxon>
        <taxon>Poaceae</taxon>
        <taxon>BOP clade</taxon>
        <taxon>Pooideae</taxon>
        <taxon>Poodae</taxon>
        <taxon>Poeae</taxon>
        <taxon>Poeae Chloroplast Group 1 (Aveneae type)</taxon>
        <taxon>Aveninae</taxon>
        <taxon>Avena</taxon>
    </lineage>
</organism>
<accession>A0ACD5Z121</accession>
<dbReference type="EnsemblPlants" id="AVESA.00010b.r2.6AG1070450.1">
    <property type="protein sequence ID" value="AVESA.00010b.r2.6AG1070450.1.CDS.1"/>
    <property type="gene ID" value="AVESA.00010b.r2.6AG1070450"/>
</dbReference>
<proteinExistence type="predicted"/>
<name>A0ACD5Z121_AVESA</name>
<protein>
    <submittedName>
        <fullName evidence="1">Uncharacterized protein</fullName>
    </submittedName>
</protein>
<keyword evidence="2" id="KW-1185">Reference proteome</keyword>
<evidence type="ECO:0000313" key="1">
    <source>
        <dbReference type="EnsemblPlants" id="AVESA.00010b.r2.6AG1070450.1.CDS.1"/>
    </source>
</evidence>